<dbReference type="EMBL" id="FMXR01000014">
    <property type="protein sequence ID" value="SDB26317.1"/>
    <property type="molecule type" value="Genomic_DNA"/>
</dbReference>
<organism evidence="2 3">
    <name type="scientific">Eubacterium oxidoreducens</name>
    <dbReference type="NCBI Taxonomy" id="1732"/>
    <lineage>
        <taxon>Bacteria</taxon>
        <taxon>Bacillati</taxon>
        <taxon>Bacillota</taxon>
        <taxon>Clostridia</taxon>
        <taxon>Eubacteriales</taxon>
        <taxon>Eubacteriaceae</taxon>
        <taxon>Eubacterium</taxon>
    </lineage>
</organism>
<accession>A0A1G6C0F4</accession>
<keyword evidence="3" id="KW-1185">Reference proteome</keyword>
<evidence type="ECO:0000313" key="2">
    <source>
        <dbReference type="EMBL" id="SDB26317.1"/>
    </source>
</evidence>
<dbReference type="Proteomes" id="UP000199228">
    <property type="component" value="Unassembled WGS sequence"/>
</dbReference>
<keyword evidence="1" id="KW-0812">Transmembrane</keyword>
<name>A0A1G6C0F4_EUBOX</name>
<keyword evidence="1" id="KW-1133">Transmembrane helix</keyword>
<evidence type="ECO:0000256" key="1">
    <source>
        <dbReference type="SAM" id="Phobius"/>
    </source>
</evidence>
<gene>
    <name evidence="2" type="ORF">SAMN02910417_01935</name>
</gene>
<reference evidence="2 3" key="1">
    <citation type="submission" date="2016-10" db="EMBL/GenBank/DDBJ databases">
        <authorList>
            <person name="de Groot N.N."/>
        </authorList>
    </citation>
    <scope>NUCLEOTIDE SEQUENCE [LARGE SCALE GENOMIC DNA]</scope>
    <source>
        <strain evidence="2 3">DSM 3217</strain>
    </source>
</reference>
<dbReference type="RefSeq" id="WP_090174155.1">
    <property type="nucleotide sequence ID" value="NZ_FMXR01000014.1"/>
</dbReference>
<dbReference type="AlphaFoldDB" id="A0A1G6C0F4"/>
<dbReference type="OrthoDB" id="1767071at2"/>
<sequence>MSQAKVDRYKQEKANRKQIMAKQKRQSFFGKLIFLLILAAIVVWAVFSIKSYIESNTEVTKTYVNLDALTDYLYGTDTEE</sequence>
<proteinExistence type="predicted"/>
<keyword evidence="1" id="KW-0472">Membrane</keyword>
<feature type="transmembrane region" description="Helical" evidence="1">
    <location>
        <begin position="28"/>
        <end position="47"/>
    </location>
</feature>
<protein>
    <submittedName>
        <fullName evidence="2">Uncharacterized protein</fullName>
    </submittedName>
</protein>
<evidence type="ECO:0000313" key="3">
    <source>
        <dbReference type="Proteomes" id="UP000199228"/>
    </source>
</evidence>